<dbReference type="SUPFAM" id="SSF54637">
    <property type="entry name" value="Thioesterase/thiol ester dehydrase-isomerase"/>
    <property type="match status" value="1"/>
</dbReference>
<evidence type="ECO:0000313" key="2">
    <source>
        <dbReference type="EMBL" id="RDS77970.1"/>
    </source>
</evidence>
<dbReference type="Gene3D" id="3.10.129.10">
    <property type="entry name" value="Hotdog Thioesterase"/>
    <property type="match status" value="1"/>
</dbReference>
<dbReference type="InterPro" id="IPR002539">
    <property type="entry name" value="MaoC-like_dom"/>
</dbReference>
<dbReference type="Pfam" id="PF01575">
    <property type="entry name" value="MaoC_dehydratas"/>
    <property type="match status" value="1"/>
</dbReference>
<dbReference type="InterPro" id="IPR052342">
    <property type="entry name" value="MCH/BMMD"/>
</dbReference>
<comment type="caution">
    <text evidence="2">The sequence shown here is derived from an EMBL/GenBank/DDBJ whole genome shotgun (WGS) entry which is preliminary data.</text>
</comment>
<dbReference type="OrthoDB" id="9797938at2"/>
<dbReference type="Proteomes" id="UP000254101">
    <property type="component" value="Unassembled WGS sequence"/>
</dbReference>
<reference evidence="2 3" key="1">
    <citation type="submission" date="2018-07" db="EMBL/GenBank/DDBJ databases">
        <title>Erythrobacter nanhaiensis sp. nov., a novel member of the genus Erythrobacter isolated from the South China Sea.</title>
        <authorList>
            <person name="Chen X."/>
            <person name="Liu J."/>
        </authorList>
    </citation>
    <scope>NUCLEOTIDE SEQUENCE [LARGE SCALE GENOMIC DNA]</scope>
    <source>
        <strain evidence="2 3">S-5</strain>
    </source>
</reference>
<keyword evidence="3" id="KW-1185">Reference proteome</keyword>
<name>A0A395LTZ6_9SPHN</name>
<dbReference type="CDD" id="cd03454">
    <property type="entry name" value="YdeM"/>
    <property type="match status" value="1"/>
</dbReference>
<feature type="domain" description="MaoC-like" evidence="1">
    <location>
        <begin position="10"/>
        <end position="121"/>
    </location>
</feature>
<dbReference type="PANTHER" id="PTHR43664:SF1">
    <property type="entry name" value="BETA-METHYLMALYL-COA DEHYDRATASE"/>
    <property type="match status" value="1"/>
</dbReference>
<dbReference type="AlphaFoldDB" id="A0A395LTZ6"/>
<proteinExistence type="predicted"/>
<organism evidence="2 3">
    <name type="scientific">Alteriqipengyuania lutimaris</name>
    <dbReference type="NCBI Taxonomy" id="1538146"/>
    <lineage>
        <taxon>Bacteria</taxon>
        <taxon>Pseudomonadati</taxon>
        <taxon>Pseudomonadota</taxon>
        <taxon>Alphaproteobacteria</taxon>
        <taxon>Sphingomonadales</taxon>
        <taxon>Erythrobacteraceae</taxon>
        <taxon>Alteriqipengyuania</taxon>
    </lineage>
</organism>
<protein>
    <submittedName>
        <fullName evidence="2">Acyl dehydratase</fullName>
    </submittedName>
</protein>
<dbReference type="RefSeq" id="WP_115492200.1">
    <property type="nucleotide sequence ID" value="NZ_JACHWW010000001.1"/>
</dbReference>
<dbReference type="InterPro" id="IPR029069">
    <property type="entry name" value="HotDog_dom_sf"/>
</dbReference>
<evidence type="ECO:0000313" key="3">
    <source>
        <dbReference type="Proteomes" id="UP000254101"/>
    </source>
</evidence>
<dbReference type="PANTHER" id="PTHR43664">
    <property type="entry name" value="MONOAMINE OXIDASE-RELATED"/>
    <property type="match status" value="1"/>
</dbReference>
<accession>A0A395LTZ6</accession>
<dbReference type="EMBL" id="QRBB01000001">
    <property type="protein sequence ID" value="RDS77970.1"/>
    <property type="molecule type" value="Genomic_DNA"/>
</dbReference>
<gene>
    <name evidence="2" type="ORF">DL238_10410</name>
</gene>
<sequence>MRYFEDLEVGTKQAFGHYEVTREEVIEFASKYDPQPFHLDDDAAAKTHFGRIAASGWHTCAMTMSMFVEQFRKEQSASLGSPGIDELRWLKPVHPGDTLRVEAELIEKRQSRTKPHMGFTKSRQTVFNQHGEPVLTMISNGIMAVRDPEASQGETPERSPH</sequence>
<evidence type="ECO:0000259" key="1">
    <source>
        <dbReference type="Pfam" id="PF01575"/>
    </source>
</evidence>